<keyword evidence="1" id="KW-0472">Membrane</keyword>
<evidence type="ECO:0000313" key="4">
    <source>
        <dbReference type="Proteomes" id="UP000237749"/>
    </source>
</evidence>
<feature type="transmembrane region" description="Helical" evidence="1">
    <location>
        <begin position="353"/>
        <end position="380"/>
    </location>
</feature>
<dbReference type="InterPro" id="IPR009827">
    <property type="entry name" value="MatC_N"/>
</dbReference>
<evidence type="ECO:0000259" key="2">
    <source>
        <dbReference type="Pfam" id="PF07158"/>
    </source>
</evidence>
<reference evidence="3 4" key="1">
    <citation type="submission" date="2018-02" db="EMBL/GenBank/DDBJ databases">
        <title>Genomic Encyclopedia of Archaeal and Bacterial Type Strains, Phase II (KMG-II): from individual species to whole genera.</title>
        <authorList>
            <person name="Goeker M."/>
        </authorList>
    </citation>
    <scope>NUCLEOTIDE SEQUENCE [LARGE SCALE GENOMIC DNA]</scope>
    <source>
        <strain evidence="3 4">DSM 3808</strain>
    </source>
</reference>
<proteinExistence type="predicted"/>
<feature type="transmembrane region" description="Helical" evidence="1">
    <location>
        <begin position="56"/>
        <end position="80"/>
    </location>
</feature>
<keyword evidence="1" id="KW-0812">Transmembrane</keyword>
<feature type="transmembrane region" description="Helical" evidence="1">
    <location>
        <begin position="92"/>
        <end position="115"/>
    </location>
</feature>
<keyword evidence="4" id="KW-1185">Reference proteome</keyword>
<gene>
    <name evidence="3" type="ORF">BXY41_102395</name>
</gene>
<keyword evidence="1" id="KW-1133">Transmembrane helix</keyword>
<comment type="caution">
    <text evidence="3">The sequence shown here is derived from an EMBL/GenBank/DDBJ whole genome shotgun (WGS) entry which is preliminary data.</text>
</comment>
<accession>A0A2S6HXQ8</accession>
<feature type="transmembrane region" description="Helical" evidence="1">
    <location>
        <begin position="26"/>
        <end position="44"/>
    </location>
</feature>
<feature type="transmembrane region" description="Helical" evidence="1">
    <location>
        <begin position="176"/>
        <end position="195"/>
    </location>
</feature>
<evidence type="ECO:0000256" key="1">
    <source>
        <dbReference type="SAM" id="Phobius"/>
    </source>
</evidence>
<dbReference type="Proteomes" id="UP000237749">
    <property type="component" value="Unassembled WGS sequence"/>
</dbReference>
<feature type="transmembrane region" description="Helical" evidence="1">
    <location>
        <begin position="222"/>
        <end position="255"/>
    </location>
</feature>
<sequence length="424" mass="44344">MNYIDIISILFLFVVVAIGFVKKCNIGVLAIGSALILARLGGLSDSKVLAGFDAKLFITLVGVSFLFSVAQVNGTLELVAKKGIGLAGKRTYLVPVIIFLVAGFLTIIGPGNIAVGNLMTVVAVTIAVSMGENPLLFALAAKVAANGFTLSPLTPPGVLMEKLGTEAGFTGFEIPVMWNCILWSTILMIGFSIYYKIWKIKPADNNNISLKVKEHLNKQQWITIIGVLVMVVMVVGLNINVGLASFFVAAALVILGVTDEKKALVKVPWGTLLLICGVGVLMNVVIELGGLDLMSKGLLSIMTPKTAAPIIGISASILSFFSSTTGVVMPSMIPTLGPIVQSLGTGNAGFTELASVVITSSLSAAFSPASTGGGLILAAYMTASSAEDKDQEQNKLFGRLFLIAFVCVIANAILATIGIYGIIR</sequence>
<dbReference type="AlphaFoldDB" id="A0A2S6HXQ8"/>
<feature type="domain" description="Dicarboxylate carrier MatC N-terminal" evidence="2">
    <location>
        <begin position="4"/>
        <end position="146"/>
    </location>
</feature>
<dbReference type="OrthoDB" id="88446at2"/>
<dbReference type="EMBL" id="PTJA01000002">
    <property type="protein sequence ID" value="PPK82705.1"/>
    <property type="molecule type" value="Genomic_DNA"/>
</dbReference>
<organism evidence="3 4">
    <name type="scientific">Lacrimispora xylanisolvens</name>
    <dbReference type="NCBI Taxonomy" id="384636"/>
    <lineage>
        <taxon>Bacteria</taxon>
        <taxon>Bacillati</taxon>
        <taxon>Bacillota</taxon>
        <taxon>Clostridia</taxon>
        <taxon>Lachnospirales</taxon>
        <taxon>Lachnospiraceae</taxon>
        <taxon>Lacrimispora</taxon>
    </lineage>
</organism>
<protein>
    <submittedName>
        <fullName evidence="3">UIT1 family transporter</fullName>
    </submittedName>
</protein>
<feature type="transmembrane region" description="Helical" evidence="1">
    <location>
        <begin position="400"/>
        <end position="423"/>
    </location>
</feature>
<feature type="transmembrane region" description="Helical" evidence="1">
    <location>
        <begin position="6"/>
        <end position="21"/>
    </location>
</feature>
<feature type="transmembrane region" description="Helical" evidence="1">
    <location>
        <begin position="307"/>
        <end position="333"/>
    </location>
</feature>
<dbReference type="Pfam" id="PF07158">
    <property type="entry name" value="MatC_N"/>
    <property type="match status" value="1"/>
</dbReference>
<name>A0A2S6HXQ8_9FIRM</name>
<dbReference type="RefSeq" id="WP_104435443.1">
    <property type="nucleotide sequence ID" value="NZ_PTJA01000002.1"/>
</dbReference>
<evidence type="ECO:0000313" key="3">
    <source>
        <dbReference type="EMBL" id="PPK82705.1"/>
    </source>
</evidence>
<feature type="transmembrane region" description="Helical" evidence="1">
    <location>
        <begin position="267"/>
        <end position="286"/>
    </location>
</feature>